<dbReference type="Proteomes" id="UP001732700">
    <property type="component" value="Chromosome 5A"/>
</dbReference>
<evidence type="ECO:0000313" key="1">
    <source>
        <dbReference type="EnsemblPlants" id="AVESA.00010b.r2.5AG0819040.1.CDS.1"/>
    </source>
</evidence>
<keyword evidence="2" id="KW-1185">Reference proteome</keyword>
<protein>
    <submittedName>
        <fullName evidence="1">Uncharacterized protein</fullName>
    </submittedName>
</protein>
<sequence>MRPPLVACFAVLLAAAAVAPPAGAVCVPRASGAAGKVPAPAKVPTPAPPKPTPTPVAPVGDIVKAMCAKADNPKSCQDSIAKQPPLPGGKKLDGRGVLQLAMNAVRAKAAEAMKTATALAADPKTPKLAVGPLKDCVDSFDDVSYSLDSTEKAIAAGDTYTTNTMLSTCYTDVDTCDTGFQEREELKNLMATQDAELKNLASDCLAIAEAAGLIPPSS</sequence>
<evidence type="ECO:0000313" key="2">
    <source>
        <dbReference type="Proteomes" id="UP001732700"/>
    </source>
</evidence>
<accession>A0ACD5XMW9</accession>
<reference evidence="1" key="1">
    <citation type="submission" date="2021-05" db="EMBL/GenBank/DDBJ databases">
        <authorList>
            <person name="Scholz U."/>
            <person name="Mascher M."/>
            <person name="Fiebig A."/>
        </authorList>
    </citation>
    <scope>NUCLEOTIDE SEQUENCE [LARGE SCALE GENOMIC DNA]</scope>
</reference>
<organism evidence="1 2">
    <name type="scientific">Avena sativa</name>
    <name type="common">Oat</name>
    <dbReference type="NCBI Taxonomy" id="4498"/>
    <lineage>
        <taxon>Eukaryota</taxon>
        <taxon>Viridiplantae</taxon>
        <taxon>Streptophyta</taxon>
        <taxon>Embryophyta</taxon>
        <taxon>Tracheophyta</taxon>
        <taxon>Spermatophyta</taxon>
        <taxon>Magnoliopsida</taxon>
        <taxon>Liliopsida</taxon>
        <taxon>Poales</taxon>
        <taxon>Poaceae</taxon>
        <taxon>BOP clade</taxon>
        <taxon>Pooideae</taxon>
        <taxon>Poodae</taxon>
        <taxon>Poeae</taxon>
        <taxon>Poeae Chloroplast Group 1 (Aveneae type)</taxon>
        <taxon>Aveninae</taxon>
        <taxon>Avena</taxon>
    </lineage>
</organism>
<name>A0ACD5XMW9_AVESA</name>
<reference evidence="1" key="2">
    <citation type="submission" date="2025-09" db="UniProtKB">
        <authorList>
            <consortium name="EnsemblPlants"/>
        </authorList>
    </citation>
    <scope>IDENTIFICATION</scope>
</reference>
<dbReference type="EnsemblPlants" id="AVESA.00010b.r2.5AG0819040.1">
    <property type="protein sequence ID" value="AVESA.00010b.r2.5AG0819040.1.CDS.1"/>
    <property type="gene ID" value="AVESA.00010b.r2.5AG0819040"/>
</dbReference>
<proteinExistence type="predicted"/>